<dbReference type="NCBIfam" id="TIGR02670">
    <property type="entry name" value="cas_csx8"/>
    <property type="match status" value="1"/>
</dbReference>
<accession>A0ABS2GIL0</accession>
<protein>
    <submittedName>
        <fullName evidence="1">Type I CRISPR-associated protein Cas8a1/Csx8</fullName>
    </submittedName>
</protein>
<evidence type="ECO:0000313" key="1">
    <source>
        <dbReference type="EMBL" id="MBM6913672.1"/>
    </source>
</evidence>
<sequence>MLIHNPEGSQFDTSIFASDWRYSAAIIGLREYLRSCDAEFKEDARAYNPVIDCEDECFQFNMTDITEEQYIQFVGKFFSPLLQPCQLERKLREAAPLSEDDLKECNDLLTGQGSNTILKKIFNKEKISEENRAEILDTLRAHKQELVLETYRNKKNLYANYANTNMLLKEAGEACRLNGYYLDVPKKGKSQGYGFDKGRIDSTDSIIFDFIPFAFSGGRIKYFINNSYSIKQMIAVAGILRGIKGDEERKGRRLTDTQVLWKFLIHIIKHNPGDIEIIVKNQDKGFFETVYVREKAMKILEGMEKTFTMDDHANPGQKKEVTFYQALSRIYKSDSSQDYIDIQKEVLKAVLQDTLLDKWIEFFLKENEFTANAHVKAVIHRLIEINLQIRTGGDTMKKAAKQAWACAQEVRKSPAVKENKLRTYRTKLLSAIVGNNYDKASQILLHLSIYSGIYFPFASEIFADFEQNKDVFYTFIEALGAPEKVEASSSGVNE</sequence>
<reference evidence="1 2" key="1">
    <citation type="journal article" date="2021" name="Sci. Rep.">
        <title>The distribution of antibiotic resistance genes in chicken gut microbiota commensals.</title>
        <authorList>
            <person name="Juricova H."/>
            <person name="Matiasovicova J."/>
            <person name="Kubasova T."/>
            <person name="Cejkova D."/>
            <person name="Rychlik I."/>
        </authorList>
    </citation>
    <scope>NUCLEOTIDE SEQUENCE [LARGE SCALE GENOMIC DNA]</scope>
    <source>
        <strain evidence="1 2">An537</strain>
    </source>
</reference>
<proteinExistence type="predicted"/>
<dbReference type="Proteomes" id="UP000707138">
    <property type="component" value="Unassembled WGS sequence"/>
</dbReference>
<dbReference type="RefSeq" id="WP_205088518.1">
    <property type="nucleotide sequence ID" value="NZ_JACJLA010000031.1"/>
</dbReference>
<dbReference type="Pfam" id="PF09657">
    <property type="entry name" value="Cas_Csx8"/>
    <property type="match status" value="2"/>
</dbReference>
<comment type="caution">
    <text evidence="1">The sequence shown here is derived from an EMBL/GenBank/DDBJ whole genome shotgun (WGS) entry which is preliminary data.</text>
</comment>
<gene>
    <name evidence="1" type="primary">cas8a1</name>
    <name evidence="1" type="ORF">H6A01_10175</name>
</gene>
<dbReference type="InterPro" id="IPR013487">
    <property type="entry name" value="CRISPR-assoc_prot_Csx8"/>
</dbReference>
<organism evidence="1 2">
    <name type="scientific">Veillonella magna</name>
    <dbReference type="NCBI Taxonomy" id="464322"/>
    <lineage>
        <taxon>Bacteria</taxon>
        <taxon>Bacillati</taxon>
        <taxon>Bacillota</taxon>
        <taxon>Negativicutes</taxon>
        <taxon>Veillonellales</taxon>
        <taxon>Veillonellaceae</taxon>
        <taxon>Veillonella</taxon>
    </lineage>
</organism>
<dbReference type="EMBL" id="JACJLA010000031">
    <property type="protein sequence ID" value="MBM6913672.1"/>
    <property type="molecule type" value="Genomic_DNA"/>
</dbReference>
<name>A0ABS2GIL0_9FIRM</name>
<keyword evidence="2" id="KW-1185">Reference proteome</keyword>
<evidence type="ECO:0000313" key="2">
    <source>
        <dbReference type="Proteomes" id="UP000707138"/>
    </source>
</evidence>